<protein>
    <recommendedName>
        <fullName evidence="2">Antitoxin</fullName>
    </recommendedName>
</protein>
<keyword evidence="4" id="KW-1185">Reference proteome</keyword>
<gene>
    <name evidence="3" type="ORF">ACFQ1S_29940</name>
</gene>
<dbReference type="EMBL" id="JBHTIS010002190">
    <property type="protein sequence ID" value="MFD1049456.1"/>
    <property type="molecule type" value="Genomic_DNA"/>
</dbReference>
<evidence type="ECO:0000256" key="2">
    <source>
        <dbReference type="RuleBase" id="RU362080"/>
    </source>
</evidence>
<name>A0ABW3MG34_9PSEU</name>
<sequence>MSVQVNIYEAKTRLSQLVDQAVEGEDVIIARNGTPIARLVPIQRPAARRQPGAWKGKGWVAPDFDETPEELVELFYDGNPAEPNS</sequence>
<organism evidence="3 4">
    <name type="scientific">Kibdelosporangium lantanae</name>
    <dbReference type="NCBI Taxonomy" id="1497396"/>
    <lineage>
        <taxon>Bacteria</taxon>
        <taxon>Bacillati</taxon>
        <taxon>Actinomycetota</taxon>
        <taxon>Actinomycetes</taxon>
        <taxon>Pseudonocardiales</taxon>
        <taxon>Pseudonocardiaceae</taxon>
        <taxon>Kibdelosporangium</taxon>
    </lineage>
</organism>
<dbReference type="Proteomes" id="UP001597045">
    <property type="component" value="Unassembled WGS sequence"/>
</dbReference>
<dbReference type="NCBIfam" id="TIGR01552">
    <property type="entry name" value="phd_fam"/>
    <property type="match status" value="1"/>
</dbReference>
<dbReference type="Gene3D" id="3.40.1620.10">
    <property type="entry name" value="YefM-like domain"/>
    <property type="match status" value="1"/>
</dbReference>
<dbReference type="PANTHER" id="PTHR35377:SF4">
    <property type="entry name" value="PREVENT-HOST-DEATH FAMILY PROTEIN"/>
    <property type="match status" value="1"/>
</dbReference>
<evidence type="ECO:0000313" key="4">
    <source>
        <dbReference type="Proteomes" id="UP001597045"/>
    </source>
</evidence>
<accession>A0ABW3MG34</accession>
<dbReference type="PANTHER" id="PTHR35377">
    <property type="entry name" value="ANTITOXIN VAPB49-RELATED-RELATED"/>
    <property type="match status" value="1"/>
</dbReference>
<evidence type="ECO:0000256" key="1">
    <source>
        <dbReference type="ARBA" id="ARBA00009981"/>
    </source>
</evidence>
<comment type="function">
    <text evidence="2">Antitoxin component of a type II toxin-antitoxin (TA) system.</text>
</comment>
<evidence type="ECO:0000313" key="3">
    <source>
        <dbReference type="EMBL" id="MFD1049456.1"/>
    </source>
</evidence>
<dbReference type="InterPro" id="IPR036165">
    <property type="entry name" value="YefM-like_sf"/>
</dbReference>
<dbReference type="InterPro" id="IPR006442">
    <property type="entry name" value="Antitoxin_Phd/YefM"/>
</dbReference>
<dbReference type="InterPro" id="IPR051416">
    <property type="entry name" value="phD-YefM_TA_antitoxins"/>
</dbReference>
<proteinExistence type="inferred from homology"/>
<comment type="similarity">
    <text evidence="1 2">Belongs to the phD/YefM antitoxin family.</text>
</comment>
<comment type="caution">
    <text evidence="3">The sequence shown here is derived from an EMBL/GenBank/DDBJ whole genome shotgun (WGS) entry which is preliminary data.</text>
</comment>
<dbReference type="SUPFAM" id="SSF143120">
    <property type="entry name" value="YefM-like"/>
    <property type="match status" value="1"/>
</dbReference>
<dbReference type="Pfam" id="PF02604">
    <property type="entry name" value="PhdYeFM_antitox"/>
    <property type="match status" value="1"/>
</dbReference>
<reference evidence="4" key="1">
    <citation type="journal article" date="2019" name="Int. J. Syst. Evol. Microbiol.">
        <title>The Global Catalogue of Microorganisms (GCM) 10K type strain sequencing project: providing services to taxonomists for standard genome sequencing and annotation.</title>
        <authorList>
            <consortium name="The Broad Institute Genomics Platform"/>
            <consortium name="The Broad Institute Genome Sequencing Center for Infectious Disease"/>
            <person name="Wu L."/>
            <person name="Ma J."/>
        </authorList>
    </citation>
    <scope>NUCLEOTIDE SEQUENCE [LARGE SCALE GENOMIC DNA]</scope>
    <source>
        <strain evidence="4">JCM 31486</strain>
    </source>
</reference>